<accession>A0A5B2UYA9</accession>
<gene>
    <name evidence="2" type="ORF">F1720_06600</name>
    <name evidence="3" type="ORF">SAMN04490181_1138</name>
</gene>
<keyword evidence="4" id="KW-1185">Reference proteome</keyword>
<dbReference type="Proteomes" id="UP000199620">
    <property type="component" value="Chromosome I"/>
</dbReference>
<dbReference type="AlphaFoldDB" id="A0A5B2UYA9"/>
<evidence type="ECO:0000313" key="4">
    <source>
        <dbReference type="Proteomes" id="UP000199620"/>
    </source>
</evidence>
<evidence type="ECO:0000313" key="3">
    <source>
        <dbReference type="EMBL" id="SDU89370.1"/>
    </source>
</evidence>
<keyword evidence="1" id="KW-1133">Transmembrane helix</keyword>
<reference evidence="2 5" key="2">
    <citation type="submission" date="2019-09" db="EMBL/GenBank/DDBJ databases">
        <title>Draft genome sequence of Pseudomonas brenneri CCUG 51514(T).</title>
        <authorList>
            <person name="Tunovic T."/>
            <person name="Pineiro-Iglesias B."/>
            <person name="Unosson C."/>
            <person name="Inganas E."/>
            <person name="Ohlen M."/>
            <person name="Cardew S."/>
            <person name="Jensie-Markopoulos S."/>
            <person name="Salva-Serra F."/>
            <person name="Jaen-Luchoro D."/>
            <person name="Svensson-Stadler L."/>
            <person name="Chun J."/>
            <person name="Moore E."/>
        </authorList>
    </citation>
    <scope>NUCLEOTIDE SEQUENCE [LARGE SCALE GENOMIC DNA]</scope>
    <source>
        <strain evidence="2 5">CCUG 51514</strain>
    </source>
</reference>
<evidence type="ECO:0000313" key="2">
    <source>
        <dbReference type="EMBL" id="KAA2231731.1"/>
    </source>
</evidence>
<feature type="transmembrane region" description="Helical" evidence="1">
    <location>
        <begin position="44"/>
        <end position="62"/>
    </location>
</feature>
<dbReference type="Pfam" id="PF11804">
    <property type="entry name" value="DUF3325"/>
    <property type="match status" value="1"/>
</dbReference>
<organism evidence="2 5">
    <name type="scientific">Pseudomonas brenneri</name>
    <dbReference type="NCBI Taxonomy" id="129817"/>
    <lineage>
        <taxon>Bacteria</taxon>
        <taxon>Pseudomonadati</taxon>
        <taxon>Pseudomonadota</taxon>
        <taxon>Gammaproteobacteria</taxon>
        <taxon>Pseudomonadales</taxon>
        <taxon>Pseudomonadaceae</taxon>
        <taxon>Pseudomonas</taxon>
    </lineage>
</organism>
<feature type="transmembrane region" description="Helical" evidence="1">
    <location>
        <begin position="69"/>
        <end position="88"/>
    </location>
</feature>
<evidence type="ECO:0000313" key="5">
    <source>
        <dbReference type="Proteomes" id="UP000325296"/>
    </source>
</evidence>
<name>A0A5B2UYA9_9PSED</name>
<dbReference type="OrthoDB" id="6026926at2"/>
<evidence type="ECO:0000256" key="1">
    <source>
        <dbReference type="SAM" id="Phobius"/>
    </source>
</evidence>
<sequence length="89" mass="9658">MALIAALLLACGGMLGLCLGLERHYKQLWQRLPSPMLRRGLRGMGWVLLAASFAVSVQVWGWAMGPVAWFGLISLAGLSVAFLLPYSAR</sequence>
<dbReference type="EMBL" id="LT629800">
    <property type="protein sequence ID" value="SDU89370.1"/>
    <property type="molecule type" value="Genomic_DNA"/>
</dbReference>
<dbReference type="EMBL" id="VUOL01000003">
    <property type="protein sequence ID" value="KAA2231731.1"/>
    <property type="molecule type" value="Genomic_DNA"/>
</dbReference>
<proteinExistence type="predicted"/>
<keyword evidence="1" id="KW-0812">Transmembrane</keyword>
<reference evidence="3 4" key="1">
    <citation type="submission" date="2016-10" db="EMBL/GenBank/DDBJ databases">
        <authorList>
            <person name="Varghese N."/>
            <person name="Submissions S."/>
        </authorList>
    </citation>
    <scope>NUCLEOTIDE SEQUENCE [LARGE SCALE GENOMIC DNA]</scope>
    <source>
        <strain evidence="3 4">BS2771</strain>
    </source>
</reference>
<dbReference type="Proteomes" id="UP000325296">
    <property type="component" value="Unassembled WGS sequence"/>
</dbReference>
<keyword evidence="1" id="KW-0472">Membrane</keyword>
<protein>
    <submittedName>
        <fullName evidence="2">DUF3325 domain-containing protein</fullName>
    </submittedName>
</protein>
<dbReference type="InterPro" id="IPR021762">
    <property type="entry name" value="DUF3325"/>
</dbReference>
<dbReference type="RefSeq" id="WP_090290848.1">
    <property type="nucleotide sequence ID" value="NZ_BMNU01000004.1"/>
</dbReference>